<accession>D5EL68</accession>
<feature type="domain" description="Cellulose-binding Sde182 C-terminal" evidence="2">
    <location>
        <begin position="438"/>
        <end position="519"/>
    </location>
</feature>
<evidence type="ECO:0008006" key="5">
    <source>
        <dbReference type="Google" id="ProtNLM"/>
    </source>
</evidence>
<dbReference type="InterPro" id="IPR011483">
    <property type="entry name" value="Sde182_NH-like"/>
</dbReference>
<dbReference type="GO" id="GO:0016799">
    <property type="term" value="F:hydrolase activity, hydrolyzing N-glycosyl compounds"/>
    <property type="evidence" value="ECO:0007669"/>
    <property type="project" value="InterPro"/>
</dbReference>
<evidence type="ECO:0000259" key="2">
    <source>
        <dbReference type="Pfam" id="PF21027"/>
    </source>
</evidence>
<dbReference type="Pfam" id="PF07632">
    <property type="entry name" value="Sde182_NH-like"/>
    <property type="match status" value="1"/>
</dbReference>
<dbReference type="Pfam" id="PF21027">
    <property type="entry name" value="Sde0182_C"/>
    <property type="match status" value="1"/>
</dbReference>
<dbReference type="KEGG" id="caa:Caka_0141"/>
<name>D5EL68_CORAD</name>
<dbReference type="InterPro" id="IPR036452">
    <property type="entry name" value="Ribo_hydro-like"/>
</dbReference>
<gene>
    <name evidence="3" type="ordered locus">Caka_0141</name>
</gene>
<dbReference type="HOGENOM" id="CLU_029266_0_0_0"/>
<dbReference type="Proteomes" id="UP000000925">
    <property type="component" value="Chromosome"/>
</dbReference>
<dbReference type="STRING" id="583355.Caka_0141"/>
<reference evidence="3 4" key="1">
    <citation type="journal article" date="2010" name="Stand. Genomic Sci.">
        <title>Complete genome sequence of Coraliomargarita akajimensis type strain (04OKA010-24).</title>
        <authorList>
            <person name="Mavromatis K."/>
            <person name="Abt B."/>
            <person name="Brambilla E."/>
            <person name="Lapidus A."/>
            <person name="Copeland A."/>
            <person name="Deshpande S."/>
            <person name="Nolan M."/>
            <person name="Lucas S."/>
            <person name="Tice H."/>
            <person name="Cheng J.F."/>
            <person name="Han C."/>
            <person name="Detter J.C."/>
            <person name="Woyke T."/>
            <person name="Goodwin L."/>
            <person name="Pitluck S."/>
            <person name="Held B."/>
            <person name="Brettin T."/>
            <person name="Tapia R."/>
            <person name="Ivanova N."/>
            <person name="Mikhailova N."/>
            <person name="Pati A."/>
            <person name="Liolios K."/>
            <person name="Chen A."/>
            <person name="Palaniappan K."/>
            <person name="Land M."/>
            <person name="Hauser L."/>
            <person name="Chang Y.J."/>
            <person name="Jeffries C.D."/>
            <person name="Rohde M."/>
            <person name="Goker M."/>
            <person name="Bristow J."/>
            <person name="Eisen J.A."/>
            <person name="Markowitz V."/>
            <person name="Hugenholtz P."/>
            <person name="Klenk H.P."/>
            <person name="Kyrpides N.C."/>
        </authorList>
    </citation>
    <scope>NUCLEOTIDE SEQUENCE [LARGE SCALE GENOMIC DNA]</scope>
    <source>
        <strain evidence="4">DSM 45221 / IAM 15411 / JCM 23193 / KCTC 12865</strain>
    </source>
</reference>
<sequence>MGFDIGFEVERFFSNQPWLFISMNYPSLRPTRFLSVVFFLSLLFLSNLAAESSSEKTRLIIMADMGNESDEEQQMIHMLMYANMFDLEGLIACSGFFLHSGVDNDYRSKVHPELFTKLINGYAHIVENLRKHDSGWPASGALHQIVRSGTSVFGLEAVGEGNSNEASRLIEQAILKDDPRKLYIVANAGTNTLAQALVDLKSRHTPEEMEALCKRIIVFENGAQDNCGAWIASKFPAIAWYRSNDQTYCYGGPDYGKFGIALGPYTWEPYPRHSDGQDEWATEHIKENHGWLGSLYPYRNRFIEGGGTIPWMGLAFPGLSNPEKLHWGGQSGRFSSERRKNVYSLFPSIRNDEKTYGDFYMFDSDSQIETWTDPVDGQEYSGKEVAVWRFRRSMFNDFRARMDWCVAEYDQANHNPIAGVNGDTSNAIIHLEAKAGATINLDASSTTDPDGDSFSLLWWNYVEAGTYADEVILSSSTSESISVTIPQDAAGTEIHIILEVQDHSEIVPMYDFRRIVVSVSG</sequence>
<organism evidence="3 4">
    <name type="scientific">Coraliomargarita akajimensis (strain DSM 45221 / IAM 15411 / JCM 23193 / KCTC 12865 / 04OKA010-24)</name>
    <dbReference type="NCBI Taxonomy" id="583355"/>
    <lineage>
        <taxon>Bacteria</taxon>
        <taxon>Pseudomonadati</taxon>
        <taxon>Verrucomicrobiota</taxon>
        <taxon>Opitutia</taxon>
        <taxon>Puniceicoccales</taxon>
        <taxon>Coraliomargaritaceae</taxon>
        <taxon>Coraliomargarita</taxon>
    </lineage>
</organism>
<dbReference type="EMBL" id="CP001998">
    <property type="protein sequence ID" value="ADE53170.1"/>
    <property type="molecule type" value="Genomic_DNA"/>
</dbReference>
<dbReference type="Gene3D" id="2.60.40.10">
    <property type="entry name" value="Immunoglobulins"/>
    <property type="match status" value="1"/>
</dbReference>
<dbReference type="InterPro" id="IPR013783">
    <property type="entry name" value="Ig-like_fold"/>
</dbReference>
<proteinExistence type="predicted"/>
<evidence type="ECO:0000313" key="3">
    <source>
        <dbReference type="EMBL" id="ADE53170.1"/>
    </source>
</evidence>
<evidence type="ECO:0000313" key="4">
    <source>
        <dbReference type="Proteomes" id="UP000000925"/>
    </source>
</evidence>
<protein>
    <recommendedName>
        <fullName evidence="5">DUF1593 domain-containing protein</fullName>
    </recommendedName>
</protein>
<feature type="domain" description="Cellulose-binding Sde182 nucleoside hydrolase-like" evidence="1">
    <location>
        <begin position="58"/>
        <end position="334"/>
    </location>
</feature>
<dbReference type="OrthoDB" id="253051at2"/>
<dbReference type="eggNOG" id="COG5297">
    <property type="taxonomic scope" value="Bacteria"/>
</dbReference>
<dbReference type="Gene3D" id="3.90.245.10">
    <property type="entry name" value="Ribonucleoside hydrolase-like"/>
    <property type="match status" value="1"/>
</dbReference>
<dbReference type="RefSeq" id="WP_013041896.1">
    <property type="nucleotide sequence ID" value="NC_014008.1"/>
</dbReference>
<dbReference type="InterPro" id="IPR048527">
    <property type="entry name" value="Sde182_C"/>
</dbReference>
<evidence type="ECO:0000259" key="1">
    <source>
        <dbReference type="Pfam" id="PF07632"/>
    </source>
</evidence>
<dbReference type="AlphaFoldDB" id="D5EL68"/>
<keyword evidence="4" id="KW-1185">Reference proteome</keyword>